<name>A0A3N2DY89_9GAMM</name>
<gene>
    <name evidence="1" type="ORF">EDC56_0247</name>
</gene>
<dbReference type="Proteomes" id="UP000275394">
    <property type="component" value="Unassembled WGS sequence"/>
</dbReference>
<organism evidence="1 2">
    <name type="scientific">Sinobacterium caligoides</name>
    <dbReference type="NCBI Taxonomy" id="933926"/>
    <lineage>
        <taxon>Bacteria</taxon>
        <taxon>Pseudomonadati</taxon>
        <taxon>Pseudomonadota</taxon>
        <taxon>Gammaproteobacteria</taxon>
        <taxon>Cellvibrionales</taxon>
        <taxon>Spongiibacteraceae</taxon>
        <taxon>Sinobacterium</taxon>
    </lineage>
</organism>
<dbReference type="RefSeq" id="WP_162844044.1">
    <property type="nucleotide sequence ID" value="NZ_RKHR01000003.1"/>
</dbReference>
<dbReference type="AlphaFoldDB" id="A0A3N2DY89"/>
<comment type="caution">
    <text evidence="1">The sequence shown here is derived from an EMBL/GenBank/DDBJ whole genome shotgun (WGS) entry which is preliminary data.</text>
</comment>
<reference evidence="1 2" key="1">
    <citation type="submission" date="2018-11" db="EMBL/GenBank/DDBJ databases">
        <title>Genomic Encyclopedia of Type Strains, Phase IV (KMG-IV): sequencing the most valuable type-strain genomes for metagenomic binning, comparative biology and taxonomic classification.</title>
        <authorList>
            <person name="Goeker M."/>
        </authorList>
    </citation>
    <scope>NUCLEOTIDE SEQUENCE [LARGE SCALE GENOMIC DNA]</scope>
    <source>
        <strain evidence="1 2">DSM 100316</strain>
    </source>
</reference>
<sequence>MLDKAQYEHLKVALEAWDKKDLLEGVACAATVVAVDNLNDLIELTAFVESVRRAT</sequence>
<evidence type="ECO:0000313" key="1">
    <source>
        <dbReference type="EMBL" id="ROS04734.1"/>
    </source>
</evidence>
<accession>A0A3N2DY89</accession>
<keyword evidence="2" id="KW-1185">Reference proteome</keyword>
<protein>
    <submittedName>
        <fullName evidence="1">Uncharacterized protein</fullName>
    </submittedName>
</protein>
<proteinExistence type="predicted"/>
<dbReference type="EMBL" id="RKHR01000003">
    <property type="protein sequence ID" value="ROS04734.1"/>
    <property type="molecule type" value="Genomic_DNA"/>
</dbReference>
<evidence type="ECO:0000313" key="2">
    <source>
        <dbReference type="Proteomes" id="UP000275394"/>
    </source>
</evidence>